<feature type="compositionally biased region" description="Polar residues" evidence="1">
    <location>
        <begin position="48"/>
        <end position="57"/>
    </location>
</feature>
<evidence type="ECO:0000256" key="1">
    <source>
        <dbReference type="SAM" id="MobiDB-lite"/>
    </source>
</evidence>
<reference evidence="2" key="2">
    <citation type="submission" date="2020-02" db="EMBL/GenBank/DDBJ databases">
        <authorList>
            <person name="Gilchrist C.L.M."/>
            <person name="Chooi Y.-H."/>
        </authorList>
    </citation>
    <scope>NUCLEOTIDE SEQUENCE</scope>
    <source>
        <strain evidence="2">MST-FP2251</strain>
    </source>
</reference>
<accession>A0AAD4D057</accession>
<keyword evidence="3" id="KW-1185">Reference proteome</keyword>
<dbReference type="Pfam" id="PF07173">
    <property type="entry name" value="GRDP-like"/>
    <property type="match status" value="1"/>
</dbReference>
<reference evidence="2" key="1">
    <citation type="journal article" date="2019" name="Beilstein J. Org. Chem.">
        <title>Nanangenines: drimane sesquiterpenoids as the dominant metabolite cohort of a novel Australian fungus, Aspergillus nanangensis.</title>
        <authorList>
            <person name="Lacey H.J."/>
            <person name="Gilchrist C.L.M."/>
            <person name="Crombie A."/>
            <person name="Kalaitzis J.A."/>
            <person name="Vuong D."/>
            <person name="Rutledge P.J."/>
            <person name="Turner P."/>
            <person name="Pitt J.I."/>
            <person name="Lacey E."/>
            <person name="Chooi Y.H."/>
            <person name="Piggott A.M."/>
        </authorList>
    </citation>
    <scope>NUCLEOTIDE SEQUENCE</scope>
    <source>
        <strain evidence="2">MST-FP2251</strain>
    </source>
</reference>
<proteinExistence type="predicted"/>
<name>A0AAD4D057_ASPNN</name>
<comment type="caution">
    <text evidence="2">The sequence shown here is derived from an EMBL/GenBank/DDBJ whole genome shotgun (WGS) entry which is preliminary data.</text>
</comment>
<dbReference type="Proteomes" id="UP001194746">
    <property type="component" value="Unassembled WGS sequence"/>
</dbReference>
<dbReference type="InterPro" id="IPR009836">
    <property type="entry name" value="GRDP-like"/>
</dbReference>
<evidence type="ECO:0000313" key="3">
    <source>
        <dbReference type="Proteomes" id="UP001194746"/>
    </source>
</evidence>
<dbReference type="PANTHER" id="PTHR34365">
    <property type="entry name" value="ENOLASE (DUF1399)"/>
    <property type="match status" value="1"/>
</dbReference>
<sequence length="489" mass="56805">MAYLTTTHLQCLHQAGEGLIAQLQREPTSRYETTSVSDDQPCIPNPQLFHSTSSKPPTNARERELPTISDCAIHLELLEVFHTLREQILYSNDLDNAFGIEIRKKTVHRNRYTQGQPTPETEEFHVRDDTWESRRREKWSYFLELAVGRFRTWIRIADDLWKQKSTGKTSAAPSGVELSPPLDVLMVWHSFLLNPQDFDMYCKLNSLNWIRGARFPWGRIHEAINAKDWTYTLPQPIEDWLLETEKMEPDLLATLCKAGKSKSRTRSLLSRYGAGTTATSIEVTDLNSDTTPLVTRELYFLRASQSAILQSQENKPLVGHVQRQVGFINKMHDHLWIKSPAVRGTLRRAIARYEKFARLFGLYQEMIFVPTLDIDFIWHTHQCNACKYEEYMVEHTGRFVRHNDRVGRSILRRGMDLTQQLFFEKYGEKYHTCLCWNCEAILDGLEKCDRDSGEVDAGELAKVIEEMVYFYAAVEIARRKGWPIPVRDL</sequence>
<organism evidence="2 3">
    <name type="scientific">Aspergillus nanangensis</name>
    <dbReference type="NCBI Taxonomy" id="2582783"/>
    <lineage>
        <taxon>Eukaryota</taxon>
        <taxon>Fungi</taxon>
        <taxon>Dikarya</taxon>
        <taxon>Ascomycota</taxon>
        <taxon>Pezizomycotina</taxon>
        <taxon>Eurotiomycetes</taxon>
        <taxon>Eurotiomycetidae</taxon>
        <taxon>Eurotiales</taxon>
        <taxon>Aspergillaceae</taxon>
        <taxon>Aspergillus</taxon>
        <taxon>Aspergillus subgen. Circumdati</taxon>
    </lineage>
</organism>
<dbReference type="EMBL" id="VCAU01000002">
    <property type="protein sequence ID" value="KAF9894917.1"/>
    <property type="molecule type" value="Genomic_DNA"/>
</dbReference>
<evidence type="ECO:0000313" key="2">
    <source>
        <dbReference type="EMBL" id="KAF9894917.1"/>
    </source>
</evidence>
<dbReference type="PANTHER" id="PTHR34365:SF7">
    <property type="entry name" value="GLYCINE-RICH DOMAIN-CONTAINING PROTEIN 1"/>
    <property type="match status" value="1"/>
</dbReference>
<feature type="region of interest" description="Disordered" evidence="1">
    <location>
        <begin position="29"/>
        <end position="63"/>
    </location>
</feature>
<dbReference type="AlphaFoldDB" id="A0AAD4D057"/>
<gene>
    <name evidence="2" type="ORF">FE257_004539</name>
</gene>
<protein>
    <submittedName>
        <fullName evidence="2">Uncharacterized protein</fullName>
    </submittedName>
</protein>